<keyword evidence="2 9" id="KW-0378">Hydrolase</keyword>
<comment type="similarity">
    <text evidence="1">Belongs to the glycosyl hydrolase 39 family.</text>
</comment>
<evidence type="ECO:0000256" key="4">
    <source>
        <dbReference type="ARBA" id="ARBA00023125"/>
    </source>
</evidence>
<keyword evidence="5" id="KW-0804">Transcription</keyword>
<keyword evidence="4" id="KW-0238">DNA-binding</keyword>
<dbReference type="eggNOG" id="COG2207">
    <property type="taxonomic scope" value="Bacteria"/>
</dbReference>
<keyword evidence="3" id="KW-0805">Transcription regulation</keyword>
<dbReference type="SMART" id="SM00342">
    <property type="entry name" value="HTH_ARAC"/>
    <property type="match status" value="1"/>
</dbReference>
<feature type="domain" description="HTH araC/xylS-type" evidence="8">
    <location>
        <begin position="173"/>
        <end position="271"/>
    </location>
</feature>
<reference evidence="9 10" key="1">
    <citation type="submission" date="2010-11" db="EMBL/GenBank/DDBJ databases">
        <title>Complete sequence of Halanaerobium sp. sapolanicus.</title>
        <authorList>
            <consortium name="US DOE Joint Genome Institute"/>
            <person name="Lucas S."/>
            <person name="Copeland A."/>
            <person name="Lapidus A."/>
            <person name="Cheng J.-F."/>
            <person name="Bruce D."/>
            <person name="Goodwin L."/>
            <person name="Pitluck S."/>
            <person name="Davenport K."/>
            <person name="Detter J.C."/>
            <person name="Han C."/>
            <person name="Tapia R."/>
            <person name="Land M."/>
            <person name="Hauser L."/>
            <person name="Jeffries C."/>
            <person name="Kyrpides N."/>
            <person name="Ivanova N."/>
            <person name="Mikhailova N."/>
            <person name="Begemann M.B."/>
            <person name="Mormile M.R."/>
            <person name="Wall J.D."/>
            <person name="Elias D.A."/>
            <person name="Woyke T."/>
        </authorList>
    </citation>
    <scope>NUCLEOTIDE SEQUENCE [LARGE SCALE GENOMIC DNA]</scope>
    <source>
        <strain evidence="10">sapolanicus</strain>
    </source>
</reference>
<dbReference type="OrthoDB" id="9776971at2"/>
<dbReference type="PANTHER" id="PTHR43280:SF2">
    <property type="entry name" value="HTH-TYPE TRANSCRIPTIONAL REGULATOR EXSA"/>
    <property type="match status" value="1"/>
</dbReference>
<keyword evidence="10" id="KW-1185">Reference proteome</keyword>
<dbReference type="InterPro" id="IPR049166">
    <property type="entry name" value="GH39_cat"/>
</dbReference>
<dbReference type="InterPro" id="IPR000514">
    <property type="entry name" value="Glyco_hydro_39"/>
</dbReference>
<reference evidence="9 10" key="2">
    <citation type="journal article" date="2011" name="J. Bacteriol.">
        <title>Complete Genome Sequence of the Haloalkaliphilic, Hydrogen Producing Halanaerobium hydrogenoformans.</title>
        <authorList>
            <person name="Brown S.D."/>
            <person name="Begemann M.B."/>
            <person name="Mormile M.R."/>
            <person name="Wall J.D."/>
            <person name="Han C.S."/>
            <person name="Goodwin L.A."/>
            <person name="Pitluck S."/>
            <person name="Land M.L."/>
            <person name="Hauser L.J."/>
            <person name="Elias D.A."/>
        </authorList>
    </citation>
    <scope>NUCLEOTIDE SEQUENCE [LARGE SCALE GENOMIC DNA]</scope>
    <source>
        <strain evidence="10">sapolanicus</strain>
    </source>
</reference>
<dbReference type="Gene3D" id="2.60.40.1500">
    <property type="entry name" value="Glycosyl hydrolase domain, family 39"/>
    <property type="match status" value="1"/>
</dbReference>
<dbReference type="GO" id="GO:0009044">
    <property type="term" value="F:xylan 1,4-beta-xylosidase activity"/>
    <property type="evidence" value="ECO:0007669"/>
    <property type="project" value="UniProtKB-EC"/>
</dbReference>
<dbReference type="eggNOG" id="COG3664">
    <property type="taxonomic scope" value="Bacteria"/>
</dbReference>
<dbReference type="GO" id="GO:0043565">
    <property type="term" value="F:sequence-specific DNA binding"/>
    <property type="evidence" value="ECO:0007669"/>
    <property type="project" value="InterPro"/>
</dbReference>
<dbReference type="EMBL" id="CP002304">
    <property type="protein sequence ID" value="ADQ14507.1"/>
    <property type="molecule type" value="Genomic_DNA"/>
</dbReference>
<dbReference type="HOGENOM" id="CLU_017624_0_0_9"/>
<evidence type="ECO:0000256" key="2">
    <source>
        <dbReference type="ARBA" id="ARBA00022801"/>
    </source>
</evidence>
<gene>
    <name evidence="9" type="ordered locus">Halsa_1071</name>
</gene>
<dbReference type="Pfam" id="PF12833">
    <property type="entry name" value="HTH_18"/>
    <property type="match status" value="1"/>
</dbReference>
<evidence type="ECO:0000313" key="10">
    <source>
        <dbReference type="Proteomes" id="UP000007434"/>
    </source>
</evidence>
<protein>
    <submittedName>
        <fullName evidence="9">Transcriptional regulator, AraC family</fullName>
        <ecNumber evidence="9">3.2.1.37</ecNumber>
    </submittedName>
</protein>
<sequence length="826" mass="98136">MTCENINFIFGVPYKISLNSLSKKKIFNRSFKLIWVLKGNITFESSNYYSDAKEISNLKEEELQIINSYSPFKLINQSKDAKFLVFDFKTKYLRDFKLDFEEKIFYLNNSNSLDNLKYLLASLAKDYFQLDYQLHENSKPTLDEVLTLLHNKYCIHNQRKDDFYQQKQNSIVMKVVEKIEKDYNRNLTLNSIADEFHYNSSYLSEKFKSLMEINFKNYLDRLRLEETLYELYYTDKNINQIALETGCNNIKSFYRVFNKYFNLSPIQVRKKYPKLKKDSLVEEFGEIDFFIIYFKHVIRAYEKKELQRKEKFKKEIKIELGHSKKTINPVWQKLINAGTAQSIMDSNLRKQIRDLQEGIGFEYLRFEGIFNDDLEIIKGDNLDNIHYNWKLVDNIFDFVLENNLKPFVSLSFMPKALASKDKTIFYYQANFSPPKNINHWLDLIDAFIIHLINRYGIDEIKKWYFQVWTELPHRGFHWAASLEEYFDFYAATAVKIKNISSDIKVGPASDSFLENKIQTKKFLKYAADNNLPLDFYNINLYHNAIPAIEEEINLRDFYKERTLENIKFKFQEKDYSFKKAEKIKSMLKEFYPETELISTRWNLSWNPKEYIHDTAFMANYIVDNALKLQHKLDGLGYLNLSDLISEWPINELPFFGGRGLVNTEGIKKSAYYAYLILSKLGSKIIDQGDNYIVTVEGEDIQIIIYNYAYLSKSYQNADYSLINEHERYQVFEKKDPLDFELKLLNLSGKYKMNRYFLNRDSGSAFDEWLKMGAPPELSKHEIKYLKYKSYPDLKVKYLNLSGEFEINTVLEAHSLEFIVLKKQFSV</sequence>
<keyword evidence="6 9" id="KW-0326">Glycosidase</keyword>
<dbReference type="EC" id="3.2.1.37" evidence="9"/>
<dbReference type="PROSITE" id="PS01124">
    <property type="entry name" value="HTH_ARAC_FAMILY_2"/>
    <property type="match status" value="1"/>
</dbReference>
<dbReference type="SUPFAM" id="SSF51445">
    <property type="entry name" value="(Trans)glycosidases"/>
    <property type="match status" value="1"/>
</dbReference>
<dbReference type="SUPFAM" id="SSF46689">
    <property type="entry name" value="Homeodomain-like"/>
    <property type="match status" value="2"/>
</dbReference>
<dbReference type="GO" id="GO:0003700">
    <property type="term" value="F:DNA-binding transcription factor activity"/>
    <property type="evidence" value="ECO:0007669"/>
    <property type="project" value="InterPro"/>
</dbReference>
<dbReference type="PANTHER" id="PTHR43280">
    <property type="entry name" value="ARAC-FAMILY TRANSCRIPTIONAL REGULATOR"/>
    <property type="match status" value="1"/>
</dbReference>
<dbReference type="Proteomes" id="UP000007434">
    <property type="component" value="Chromosome"/>
</dbReference>
<dbReference type="KEGG" id="has:Halsa_1071"/>
<evidence type="ECO:0000256" key="3">
    <source>
        <dbReference type="ARBA" id="ARBA00023015"/>
    </source>
</evidence>
<evidence type="ECO:0000256" key="6">
    <source>
        <dbReference type="ARBA" id="ARBA00023295"/>
    </source>
</evidence>
<accession>E4RMH6</accession>
<dbReference type="GO" id="GO:0005975">
    <property type="term" value="P:carbohydrate metabolic process"/>
    <property type="evidence" value="ECO:0007669"/>
    <property type="project" value="InterPro"/>
</dbReference>
<dbReference type="RefSeq" id="WP_013405592.1">
    <property type="nucleotide sequence ID" value="NC_014654.1"/>
</dbReference>
<dbReference type="Pfam" id="PF01229">
    <property type="entry name" value="Glyco_hydro_39"/>
    <property type="match status" value="1"/>
</dbReference>
<dbReference type="Gene3D" id="3.20.20.80">
    <property type="entry name" value="Glycosidases"/>
    <property type="match status" value="1"/>
</dbReference>
<evidence type="ECO:0000259" key="8">
    <source>
        <dbReference type="PROSITE" id="PS01124"/>
    </source>
</evidence>
<feature type="active site" description="Proton donor" evidence="7">
    <location>
        <position position="470"/>
    </location>
</feature>
<dbReference type="InterPro" id="IPR017853">
    <property type="entry name" value="GH"/>
</dbReference>
<dbReference type="AlphaFoldDB" id="E4RMH6"/>
<name>E4RMH6_HALHG</name>
<evidence type="ECO:0000256" key="5">
    <source>
        <dbReference type="ARBA" id="ARBA00023163"/>
    </source>
</evidence>
<evidence type="ECO:0000256" key="7">
    <source>
        <dbReference type="PIRSR" id="PIRSR600514-1"/>
    </source>
</evidence>
<organism evidence="9 10">
    <name type="scientific">Halanaerobium hydrogeniformans</name>
    <name type="common">Halanaerobium sp. (strain sapolanicus)</name>
    <dbReference type="NCBI Taxonomy" id="656519"/>
    <lineage>
        <taxon>Bacteria</taxon>
        <taxon>Bacillati</taxon>
        <taxon>Bacillota</taxon>
        <taxon>Clostridia</taxon>
        <taxon>Halanaerobiales</taxon>
        <taxon>Halanaerobiaceae</taxon>
        <taxon>Halanaerobium</taxon>
    </lineage>
</organism>
<dbReference type="PRINTS" id="PR00745">
    <property type="entry name" value="GLHYDRLASE39"/>
</dbReference>
<dbReference type="InterPro" id="IPR009057">
    <property type="entry name" value="Homeodomain-like_sf"/>
</dbReference>
<dbReference type="STRING" id="656519.Halsa_1071"/>
<proteinExistence type="inferred from homology"/>
<dbReference type="SUPFAM" id="SSF51011">
    <property type="entry name" value="Glycosyl hydrolase domain"/>
    <property type="match status" value="1"/>
</dbReference>
<evidence type="ECO:0000256" key="1">
    <source>
        <dbReference type="ARBA" id="ARBA00008875"/>
    </source>
</evidence>
<dbReference type="InterPro" id="IPR018060">
    <property type="entry name" value="HTH_AraC"/>
</dbReference>
<evidence type="ECO:0000313" key="9">
    <source>
        <dbReference type="EMBL" id="ADQ14507.1"/>
    </source>
</evidence>
<dbReference type="Gene3D" id="1.10.10.60">
    <property type="entry name" value="Homeodomain-like"/>
    <property type="match status" value="2"/>
</dbReference>